<keyword evidence="13" id="KW-0732">Signal</keyword>
<accession>A0A430G7R3</accession>
<evidence type="ECO:0000256" key="12">
    <source>
        <dbReference type="RuleBase" id="RU003357"/>
    </source>
</evidence>
<keyword evidence="7" id="KW-0406">Ion transport</keyword>
<evidence type="ECO:0000256" key="13">
    <source>
        <dbReference type="SAM" id="SignalP"/>
    </source>
</evidence>
<evidence type="ECO:0000256" key="7">
    <source>
        <dbReference type="ARBA" id="ARBA00023065"/>
    </source>
</evidence>
<evidence type="ECO:0008006" key="18">
    <source>
        <dbReference type="Google" id="ProtNLM"/>
    </source>
</evidence>
<sequence>MTRFTRILLAPLVMGIAAGTAPAFAQTSAPDAQVDPQLERGTPEIVVTARRREERLQDVPLAVTALTSDSLVEANIVTVADLPQKVPGLTIQPSAFGSNVLQVAIRGQRQFDPYITKDPAVAVYFADVVQNRPQGLNSAFFDVASVQVLKGPQGTLFGRNTTGGAMLITPQAPTDRFEGYVVGGYGNYDAWRLEGAVNVPLADWAKLRVAGSLQRRDGFTNNVTTGQQLDDEHKDNWRVSLTLSPADDIENRTVVSGFRADENGIGYKLLGRLPGIGFGSAPNVVAELDRVNALPFHSTTSDLVLETKIKTFSVSNVTEIDIAQGVTLKNIAGYRFVSSSIPFDLDGSSLTFTDAAGSIIPYFPSREDMTVRQYSDELQLLGTIFGGSLDYILGGFYFLERGSDRQQTGGQGGVSAGGIYQGDRVTFADPVRNQSYSAFAQFTWRPAFAPGLSLTAGGRQTHDLRQLTTRNIVSNGSCRLVNGAGVPLNPCMTSYSKSYDKFTYSLTADYKIARGVLVYLAHRTGYRTGGFNISATTPAQFTPFLPEDVTDYEIGMKTDFRMGTGSGRLNIAAYTQDYRNIQRNQGSLINGVFTQTIVNAAEATIKGFEVELQLQPVDFIDFGVNIAHVDAAYRRWIANGVDLSGSQFAGTPEWTIGANFGLRIPLGNAGELAPRVDLYHQTKTNMSDNNWVAAQQRVSPTSIMRDYTLVNARVDLRDIGGSRISASLWAKNLLNAEYIASGTELANTGLGYTAGFVGAPRTYGFEVRFEF</sequence>
<dbReference type="SUPFAM" id="SSF56935">
    <property type="entry name" value="Porins"/>
    <property type="match status" value="1"/>
</dbReference>
<dbReference type="GO" id="GO:0006826">
    <property type="term" value="P:iron ion transport"/>
    <property type="evidence" value="ECO:0007669"/>
    <property type="project" value="UniProtKB-KW"/>
</dbReference>
<dbReference type="InterPro" id="IPR036942">
    <property type="entry name" value="Beta-barrel_TonB_sf"/>
</dbReference>
<keyword evidence="2 11" id="KW-0813">Transport</keyword>
<reference evidence="16 17" key="1">
    <citation type="submission" date="2018-07" db="EMBL/GenBank/DDBJ databases">
        <title>Genomic and Epidemiologic Investigation of an Indolent Hospital Outbreak.</title>
        <authorList>
            <person name="Johnson R.C."/>
            <person name="Deming C."/>
            <person name="Conlan S."/>
            <person name="Zellmer C.J."/>
            <person name="Michelin A.V."/>
            <person name="Lee-Lin S."/>
            <person name="Thomas P.J."/>
            <person name="Park M."/>
            <person name="Weingarten R.A."/>
            <person name="Less J."/>
            <person name="Dekker J.P."/>
            <person name="Frank K.M."/>
            <person name="Musser K.A."/>
            <person name="Mcquiston J.R."/>
            <person name="Henderson D.K."/>
            <person name="Lau A.F."/>
            <person name="Palmore T.N."/>
            <person name="Segre J.A."/>
        </authorList>
    </citation>
    <scope>NUCLEOTIDE SEQUENCE [LARGE SCALE GENOMIC DNA]</scope>
    <source>
        <strain evidence="16 17">SK-CDC1_0717</strain>
    </source>
</reference>
<evidence type="ECO:0000256" key="2">
    <source>
        <dbReference type="ARBA" id="ARBA00022448"/>
    </source>
</evidence>
<dbReference type="InterPro" id="IPR012910">
    <property type="entry name" value="Plug_dom"/>
</dbReference>
<evidence type="ECO:0000313" key="17">
    <source>
        <dbReference type="Proteomes" id="UP000287746"/>
    </source>
</evidence>
<comment type="subcellular location">
    <subcellularLocation>
        <location evidence="1 11">Cell outer membrane</location>
        <topology evidence="1 11">Multi-pass membrane protein</topology>
    </subcellularLocation>
</comment>
<feature type="domain" description="TonB-dependent receptor-like beta-barrel" evidence="14">
    <location>
        <begin position="304"/>
        <end position="733"/>
    </location>
</feature>
<evidence type="ECO:0000256" key="6">
    <source>
        <dbReference type="ARBA" id="ARBA00023004"/>
    </source>
</evidence>
<evidence type="ECO:0000259" key="15">
    <source>
        <dbReference type="Pfam" id="PF07715"/>
    </source>
</evidence>
<evidence type="ECO:0000256" key="3">
    <source>
        <dbReference type="ARBA" id="ARBA00022452"/>
    </source>
</evidence>
<gene>
    <name evidence="16" type="ORF">DAH66_01990</name>
</gene>
<dbReference type="InterPro" id="IPR000531">
    <property type="entry name" value="Beta-barrel_TonB"/>
</dbReference>
<dbReference type="EMBL" id="QQYZ01000002">
    <property type="protein sequence ID" value="RSY89457.1"/>
    <property type="molecule type" value="Genomic_DNA"/>
</dbReference>
<keyword evidence="4" id="KW-0410">Iron transport</keyword>
<dbReference type="AlphaFoldDB" id="A0A430G7R3"/>
<dbReference type="PANTHER" id="PTHR32552:SF81">
    <property type="entry name" value="TONB-DEPENDENT OUTER MEMBRANE RECEPTOR"/>
    <property type="match status" value="1"/>
</dbReference>
<dbReference type="RefSeq" id="WP_126003385.1">
    <property type="nucleotide sequence ID" value="NZ_QQYZ01000002.1"/>
</dbReference>
<name>A0A430G7R3_9SPHN</name>
<dbReference type="GO" id="GO:0009279">
    <property type="term" value="C:cell outer membrane"/>
    <property type="evidence" value="ECO:0007669"/>
    <property type="project" value="UniProtKB-SubCell"/>
</dbReference>
<dbReference type="Pfam" id="PF00593">
    <property type="entry name" value="TonB_dep_Rec_b-barrel"/>
    <property type="match status" value="1"/>
</dbReference>
<keyword evidence="9 11" id="KW-0472">Membrane</keyword>
<evidence type="ECO:0000256" key="4">
    <source>
        <dbReference type="ARBA" id="ARBA00022496"/>
    </source>
</evidence>
<evidence type="ECO:0000256" key="1">
    <source>
        <dbReference type="ARBA" id="ARBA00004571"/>
    </source>
</evidence>
<keyword evidence="8 12" id="KW-0798">TonB box</keyword>
<evidence type="ECO:0000313" key="16">
    <source>
        <dbReference type="EMBL" id="RSY89457.1"/>
    </source>
</evidence>
<dbReference type="InterPro" id="IPR039426">
    <property type="entry name" value="TonB-dep_rcpt-like"/>
</dbReference>
<evidence type="ECO:0000259" key="14">
    <source>
        <dbReference type="Pfam" id="PF00593"/>
    </source>
</evidence>
<feature type="signal peptide" evidence="13">
    <location>
        <begin position="1"/>
        <end position="25"/>
    </location>
</feature>
<dbReference type="Pfam" id="PF07715">
    <property type="entry name" value="Plug"/>
    <property type="match status" value="1"/>
</dbReference>
<evidence type="ECO:0000256" key="10">
    <source>
        <dbReference type="ARBA" id="ARBA00023237"/>
    </source>
</evidence>
<keyword evidence="5 11" id="KW-0812">Transmembrane</keyword>
<proteinExistence type="inferred from homology"/>
<organism evidence="16 17">
    <name type="scientific">Sphingomonas koreensis</name>
    <dbReference type="NCBI Taxonomy" id="93064"/>
    <lineage>
        <taxon>Bacteria</taxon>
        <taxon>Pseudomonadati</taxon>
        <taxon>Pseudomonadota</taxon>
        <taxon>Alphaproteobacteria</taxon>
        <taxon>Sphingomonadales</taxon>
        <taxon>Sphingomonadaceae</taxon>
        <taxon>Sphingomonas</taxon>
    </lineage>
</organism>
<evidence type="ECO:0000256" key="8">
    <source>
        <dbReference type="ARBA" id="ARBA00023077"/>
    </source>
</evidence>
<dbReference type="Gene3D" id="2.40.170.20">
    <property type="entry name" value="TonB-dependent receptor, beta-barrel domain"/>
    <property type="match status" value="1"/>
</dbReference>
<comment type="caution">
    <text evidence="16">The sequence shown here is derived from an EMBL/GenBank/DDBJ whole genome shotgun (WGS) entry which is preliminary data.</text>
</comment>
<feature type="domain" description="TonB-dependent receptor plug" evidence="15">
    <location>
        <begin position="56"/>
        <end position="165"/>
    </location>
</feature>
<feature type="chain" id="PRO_5019090397" description="TonB-dependent receptor" evidence="13">
    <location>
        <begin position="26"/>
        <end position="771"/>
    </location>
</feature>
<dbReference type="PANTHER" id="PTHR32552">
    <property type="entry name" value="FERRICHROME IRON RECEPTOR-RELATED"/>
    <property type="match status" value="1"/>
</dbReference>
<comment type="similarity">
    <text evidence="11 12">Belongs to the TonB-dependent receptor family.</text>
</comment>
<keyword evidence="3 11" id="KW-1134">Transmembrane beta strand</keyword>
<evidence type="ECO:0000256" key="9">
    <source>
        <dbReference type="ARBA" id="ARBA00023136"/>
    </source>
</evidence>
<evidence type="ECO:0000256" key="5">
    <source>
        <dbReference type="ARBA" id="ARBA00022692"/>
    </source>
</evidence>
<protein>
    <recommendedName>
        <fullName evidence="18">TonB-dependent receptor</fullName>
    </recommendedName>
</protein>
<keyword evidence="10 11" id="KW-0998">Cell outer membrane</keyword>
<dbReference type="Proteomes" id="UP000287746">
    <property type="component" value="Unassembled WGS sequence"/>
</dbReference>
<dbReference type="PROSITE" id="PS52016">
    <property type="entry name" value="TONB_DEPENDENT_REC_3"/>
    <property type="match status" value="1"/>
</dbReference>
<keyword evidence="6" id="KW-0408">Iron</keyword>
<evidence type="ECO:0000256" key="11">
    <source>
        <dbReference type="PROSITE-ProRule" id="PRU01360"/>
    </source>
</evidence>